<reference evidence="3" key="1">
    <citation type="journal article" date="2019" name="Int. J. Syst. Evol. Microbiol.">
        <title>The Global Catalogue of Microorganisms (GCM) 10K type strain sequencing project: providing services to taxonomists for standard genome sequencing and annotation.</title>
        <authorList>
            <consortium name="The Broad Institute Genomics Platform"/>
            <consortium name="The Broad Institute Genome Sequencing Center for Infectious Disease"/>
            <person name="Wu L."/>
            <person name="Ma J."/>
        </authorList>
    </citation>
    <scope>NUCLEOTIDE SEQUENCE [LARGE SCALE GENOMIC DNA]</scope>
    <source>
        <strain evidence="3">FCH27</strain>
    </source>
</reference>
<organism evidence="2 3">
    <name type="scientific">Nocardioides astragali</name>
    <dbReference type="NCBI Taxonomy" id="1776736"/>
    <lineage>
        <taxon>Bacteria</taxon>
        <taxon>Bacillati</taxon>
        <taxon>Actinomycetota</taxon>
        <taxon>Actinomycetes</taxon>
        <taxon>Propionibacteriales</taxon>
        <taxon>Nocardioidaceae</taxon>
        <taxon>Nocardioides</taxon>
    </lineage>
</organism>
<dbReference type="Pfam" id="PF18593">
    <property type="entry name" value="CdiI_2"/>
    <property type="match status" value="1"/>
</dbReference>
<comment type="caution">
    <text evidence="2">The sequence shown here is derived from an EMBL/GenBank/DDBJ whole genome shotgun (WGS) entry which is preliminary data.</text>
</comment>
<gene>
    <name evidence="2" type="ORF">ACFQO6_11630</name>
</gene>
<accession>A0ABW2N441</accession>
<dbReference type="EMBL" id="JBHTCH010000014">
    <property type="protein sequence ID" value="MFC7360923.1"/>
    <property type="molecule type" value="Genomic_DNA"/>
</dbReference>
<sequence>MENLRQLMAAYFHQDWWDEYDGSWEGAVDDFARREPHRVAPAIDEITLLLGAGDSDATVGERLDAMGNYRHPGEEPNAHATWLKQIRERLARVT</sequence>
<proteinExistence type="predicted"/>
<dbReference type="InterPro" id="IPR041129">
    <property type="entry name" value="CdiI_2"/>
</dbReference>
<evidence type="ECO:0000313" key="3">
    <source>
        <dbReference type="Proteomes" id="UP001596524"/>
    </source>
</evidence>
<protein>
    <submittedName>
        <fullName evidence="2">Contact-dependent growth inhibition system immunity protein</fullName>
    </submittedName>
</protein>
<evidence type="ECO:0000259" key="1">
    <source>
        <dbReference type="Pfam" id="PF18593"/>
    </source>
</evidence>
<feature type="domain" description="CdiI immunity protein" evidence="1">
    <location>
        <begin position="2"/>
        <end position="90"/>
    </location>
</feature>
<dbReference type="Proteomes" id="UP001596524">
    <property type="component" value="Unassembled WGS sequence"/>
</dbReference>
<evidence type="ECO:0000313" key="2">
    <source>
        <dbReference type="EMBL" id="MFC7360923.1"/>
    </source>
</evidence>
<name>A0ABW2N441_9ACTN</name>
<keyword evidence="3" id="KW-1185">Reference proteome</keyword>
<dbReference type="RefSeq" id="WP_255888556.1">
    <property type="nucleotide sequence ID" value="NZ_JAFMZM010000001.1"/>
</dbReference>